<evidence type="ECO:0000256" key="1">
    <source>
        <dbReference type="ARBA" id="ARBA00022490"/>
    </source>
</evidence>
<dbReference type="InterPro" id="IPR034079">
    <property type="entry name" value="R3H_KhpB"/>
</dbReference>
<feature type="domain" description="R3H" evidence="8">
    <location>
        <begin position="183"/>
        <end position="249"/>
    </location>
</feature>
<dbReference type="STRING" id="1423796.FC24_GL000225"/>
<dbReference type="Pfam" id="PF14804">
    <property type="entry name" value="Jag_N"/>
    <property type="match status" value="1"/>
</dbReference>
<accession>A0A0R2CTG5</accession>
<dbReference type="RefSeq" id="WP_057874674.1">
    <property type="nucleotide sequence ID" value="NZ_AYYI01000087.1"/>
</dbReference>
<comment type="caution">
    <text evidence="9">The sequence shown here is derived from an EMBL/GenBank/DDBJ whole genome shotgun (WGS) entry which is preliminary data.</text>
</comment>
<dbReference type="GO" id="GO:0008360">
    <property type="term" value="P:regulation of cell shape"/>
    <property type="evidence" value="ECO:0007669"/>
    <property type="project" value="UniProtKB-KW"/>
</dbReference>
<dbReference type="GO" id="GO:0003723">
    <property type="term" value="F:RNA binding"/>
    <property type="evidence" value="ECO:0007669"/>
    <property type="project" value="UniProtKB-UniRule"/>
</dbReference>
<dbReference type="PATRIC" id="fig|1423796.3.peg.238"/>
<comment type="subunit">
    <text evidence="6">Forms a complex with KhpA.</text>
</comment>
<dbReference type="SMART" id="SM01245">
    <property type="entry name" value="Jag_N"/>
    <property type="match status" value="1"/>
</dbReference>
<keyword evidence="2 6" id="KW-0694">RNA-binding</keyword>
<keyword evidence="1 6" id="KW-0963">Cytoplasm</keyword>
<dbReference type="InterPro" id="IPR032782">
    <property type="entry name" value="KhpB_N"/>
</dbReference>
<dbReference type="GO" id="GO:0009252">
    <property type="term" value="P:peptidoglycan biosynthetic process"/>
    <property type="evidence" value="ECO:0007669"/>
    <property type="project" value="UniProtKB-UniRule"/>
</dbReference>
<dbReference type="CDD" id="cd02414">
    <property type="entry name" value="KH-II_Jag"/>
    <property type="match status" value="1"/>
</dbReference>
<evidence type="ECO:0000259" key="8">
    <source>
        <dbReference type="PROSITE" id="PS51061"/>
    </source>
</evidence>
<dbReference type="Gene3D" id="3.30.30.80">
    <property type="entry name" value="probable RNA-binding protein from clostridium symbiosum atcc 14940"/>
    <property type="match status" value="1"/>
</dbReference>
<organism evidence="9 10">
    <name type="scientific">Loigolactobacillus rennini DSM 20253</name>
    <dbReference type="NCBI Taxonomy" id="1423796"/>
    <lineage>
        <taxon>Bacteria</taxon>
        <taxon>Bacillati</taxon>
        <taxon>Bacillota</taxon>
        <taxon>Bacilli</taxon>
        <taxon>Lactobacillales</taxon>
        <taxon>Lactobacillaceae</taxon>
        <taxon>Loigolactobacillus</taxon>
    </lineage>
</organism>
<dbReference type="HAMAP" id="MF_00867">
    <property type="entry name" value="KhpB"/>
    <property type="match status" value="1"/>
</dbReference>
<dbReference type="InterPro" id="IPR039247">
    <property type="entry name" value="KhpB"/>
</dbReference>
<dbReference type="NCBIfam" id="NF041568">
    <property type="entry name" value="Jag_EloR"/>
    <property type="match status" value="1"/>
</dbReference>
<dbReference type="SMART" id="SM00393">
    <property type="entry name" value="R3H"/>
    <property type="match status" value="1"/>
</dbReference>
<evidence type="ECO:0000256" key="5">
    <source>
        <dbReference type="ARBA" id="ARBA00023316"/>
    </source>
</evidence>
<dbReference type="Pfam" id="PF01424">
    <property type="entry name" value="R3H"/>
    <property type="match status" value="1"/>
</dbReference>
<evidence type="ECO:0000256" key="6">
    <source>
        <dbReference type="HAMAP-Rule" id="MF_00867"/>
    </source>
</evidence>
<dbReference type="Gene3D" id="3.30.300.20">
    <property type="match status" value="1"/>
</dbReference>
<evidence type="ECO:0000313" key="9">
    <source>
        <dbReference type="EMBL" id="KRM94661.1"/>
    </source>
</evidence>
<dbReference type="InterPro" id="IPR001374">
    <property type="entry name" value="R3H_dom"/>
</dbReference>
<comment type="subcellular location">
    <subcellularLocation>
        <location evidence="6">Cytoplasm</location>
    </subcellularLocation>
</comment>
<keyword evidence="3 6" id="KW-0133">Cell shape</keyword>
<dbReference type="InterPro" id="IPR038247">
    <property type="entry name" value="Jag_N_dom_sf"/>
</dbReference>
<name>A0A0R2CTG5_9LACO</name>
<dbReference type="Gene3D" id="3.30.1370.50">
    <property type="entry name" value="R3H-like domain"/>
    <property type="match status" value="1"/>
</dbReference>
<evidence type="ECO:0000256" key="3">
    <source>
        <dbReference type="ARBA" id="ARBA00022960"/>
    </source>
</evidence>
<feature type="region of interest" description="Disordered" evidence="7">
    <location>
        <begin position="72"/>
        <end position="95"/>
    </location>
</feature>
<dbReference type="GO" id="GO:0005737">
    <property type="term" value="C:cytoplasm"/>
    <property type="evidence" value="ECO:0007669"/>
    <property type="project" value="UniProtKB-SubCell"/>
</dbReference>
<feature type="compositionally biased region" description="Low complexity" evidence="7">
    <location>
        <begin position="72"/>
        <end position="87"/>
    </location>
</feature>
<dbReference type="CDD" id="cd02644">
    <property type="entry name" value="R3H_jag"/>
    <property type="match status" value="1"/>
</dbReference>
<dbReference type="OrthoDB" id="9794483at2"/>
<keyword evidence="4 6" id="KW-0143">Chaperone</keyword>
<dbReference type="SUPFAM" id="SSF82708">
    <property type="entry name" value="R3H domain"/>
    <property type="match status" value="1"/>
</dbReference>
<evidence type="ECO:0000256" key="4">
    <source>
        <dbReference type="ARBA" id="ARBA00023186"/>
    </source>
</evidence>
<sequence>MPTFEGSTIQAAIQKGLTHLDLPRDAVNVEVVAEGRKGFFGIGRKPAIVSLTALAQQTTSVAAQSAAPASAPAASAAAKPAKPAQPAHQTMTPEHRRADAVALKTVQRYLLAMAAGVQAPATLTMKRAAKNHLTVQLQTAKPGLLIGHHGKTINAMQYLGQVYLNHHAHSKFNLLLNVGEYRQRRSGILARLAERTAREAIATGQPAMLEPMPAFERKQIHAHLANSRHVVTYSEGDEPRRYVVVAPKPRIS</sequence>
<dbReference type="PROSITE" id="PS51061">
    <property type="entry name" value="R3H"/>
    <property type="match status" value="1"/>
</dbReference>
<dbReference type="PANTHER" id="PTHR35800:SF1">
    <property type="entry name" value="RNA-BINDING PROTEIN KHPB"/>
    <property type="match status" value="1"/>
</dbReference>
<dbReference type="PANTHER" id="PTHR35800">
    <property type="entry name" value="PROTEIN JAG"/>
    <property type="match status" value="1"/>
</dbReference>
<dbReference type="Pfam" id="PF13083">
    <property type="entry name" value="KH_KhpA-B"/>
    <property type="match status" value="1"/>
</dbReference>
<dbReference type="EMBL" id="AYYI01000087">
    <property type="protein sequence ID" value="KRM94661.1"/>
    <property type="molecule type" value="Genomic_DNA"/>
</dbReference>
<keyword evidence="5 6" id="KW-0961">Cell wall biogenesis/degradation</keyword>
<comment type="caution">
    <text evidence="6">Lacks conserved residue(s) required for the propagation of feature annotation.</text>
</comment>
<dbReference type="AlphaFoldDB" id="A0A0R2CTG5"/>
<protein>
    <recommendedName>
        <fullName evidence="6">RNA-binding protein KhpB</fullName>
    </recommendedName>
    <alternativeName>
        <fullName evidence="6">RNA-binding protein EloR</fullName>
    </alternativeName>
</protein>
<evidence type="ECO:0000256" key="2">
    <source>
        <dbReference type="ARBA" id="ARBA00022884"/>
    </source>
</evidence>
<evidence type="ECO:0000256" key="7">
    <source>
        <dbReference type="SAM" id="MobiDB-lite"/>
    </source>
</evidence>
<comment type="similarity">
    <text evidence="6">Belongs to the KhpB RNA-binding protein family.</text>
</comment>
<dbReference type="InterPro" id="IPR015946">
    <property type="entry name" value="KH_dom-like_a/b"/>
</dbReference>
<gene>
    <name evidence="6" type="primary">khpB</name>
    <name evidence="6" type="synonym">eloR</name>
    <name evidence="9" type="ORF">FC24_GL000225</name>
</gene>
<proteinExistence type="inferred from homology"/>
<keyword evidence="10" id="KW-1185">Reference proteome</keyword>
<dbReference type="GO" id="GO:0071555">
    <property type="term" value="P:cell wall organization"/>
    <property type="evidence" value="ECO:0007669"/>
    <property type="project" value="UniProtKB-KW"/>
</dbReference>
<reference evidence="9 10" key="1">
    <citation type="journal article" date="2015" name="Genome Announc.">
        <title>Expanding the biotechnology potential of lactobacilli through comparative genomics of 213 strains and associated genera.</title>
        <authorList>
            <person name="Sun Z."/>
            <person name="Harris H.M."/>
            <person name="McCann A."/>
            <person name="Guo C."/>
            <person name="Argimon S."/>
            <person name="Zhang W."/>
            <person name="Yang X."/>
            <person name="Jeffery I.B."/>
            <person name="Cooney J.C."/>
            <person name="Kagawa T.F."/>
            <person name="Liu W."/>
            <person name="Song Y."/>
            <person name="Salvetti E."/>
            <person name="Wrobel A."/>
            <person name="Rasinkangas P."/>
            <person name="Parkhill J."/>
            <person name="Rea M.C."/>
            <person name="O'Sullivan O."/>
            <person name="Ritari J."/>
            <person name="Douillard F.P."/>
            <person name="Paul Ross R."/>
            <person name="Yang R."/>
            <person name="Briner A.E."/>
            <person name="Felis G.E."/>
            <person name="de Vos W.M."/>
            <person name="Barrangou R."/>
            <person name="Klaenhammer T.R."/>
            <person name="Caufield P.W."/>
            <person name="Cui Y."/>
            <person name="Zhang H."/>
            <person name="O'Toole P.W."/>
        </authorList>
    </citation>
    <scope>NUCLEOTIDE SEQUENCE [LARGE SCALE GENOMIC DNA]</scope>
    <source>
        <strain evidence="9 10">DSM 20253</strain>
    </source>
</reference>
<comment type="function">
    <text evidence="6">A probable RNA chaperone. Forms a complex with KhpA which binds to cellular RNA and controls its expression. Plays a role in peptidoglycan (PG) homeostasis and cell length regulation.</text>
</comment>
<comment type="domain">
    <text evidence="6">Has an N-terminal Jag-N domain and 2 RNA-binding domains (KH and R3H).</text>
</comment>
<dbReference type="InterPro" id="IPR036867">
    <property type="entry name" value="R3H_dom_sf"/>
</dbReference>
<dbReference type="Proteomes" id="UP000051638">
    <property type="component" value="Unassembled WGS sequence"/>
</dbReference>
<evidence type="ECO:0000313" key="10">
    <source>
        <dbReference type="Proteomes" id="UP000051638"/>
    </source>
</evidence>
<dbReference type="InterPro" id="IPR038008">
    <property type="entry name" value="Jag_KH"/>
</dbReference>